<protein>
    <submittedName>
        <fullName evidence="3">RNA-binding protein</fullName>
    </submittedName>
</protein>
<dbReference type="Proteomes" id="UP000632659">
    <property type="component" value="Unassembled WGS sequence"/>
</dbReference>
<sequence>MDSKTEKADEIFSARVQNMIAAATDKNYPKYSLFLDEHQQMLALGILKKHQCEHYHFYGGFKEAKRKMLCVYPDYLQIEDLSFPIRYLSFTYRKSDTLTHRDFLGSLMALQIKRETVGDIAVGEGLCSIAVGESTADYILNNVRKIGRVGVAVCETESPSIQVQQEFEEQSGTVASLRIDSVAALATKLSRSKTVQLIEAGKVAVNYQEISSASQMLKPGDVISVRGFGKYILGEEIRETKKGRYYIMMHKYI</sequence>
<dbReference type="Pfam" id="PF01479">
    <property type="entry name" value="S4"/>
    <property type="match status" value="1"/>
</dbReference>
<dbReference type="SUPFAM" id="SSF55174">
    <property type="entry name" value="Alpha-L RNA-binding motif"/>
    <property type="match status" value="1"/>
</dbReference>
<evidence type="ECO:0000313" key="3">
    <source>
        <dbReference type="EMBL" id="MBC8610290.1"/>
    </source>
</evidence>
<proteinExistence type="predicted"/>
<name>A0A8J6P6Q6_9FIRM</name>
<dbReference type="RefSeq" id="WP_093988683.1">
    <property type="nucleotide sequence ID" value="NZ_FYDD01000003.1"/>
</dbReference>
<dbReference type="EMBL" id="JACRTL010000001">
    <property type="protein sequence ID" value="MBC8610290.1"/>
    <property type="molecule type" value="Genomic_DNA"/>
</dbReference>
<dbReference type="Pfam" id="PF17774">
    <property type="entry name" value="YlmH_RBD"/>
    <property type="match status" value="1"/>
</dbReference>
<dbReference type="InterPro" id="IPR040591">
    <property type="entry name" value="RqcP2_RBD"/>
</dbReference>
<keyword evidence="1" id="KW-0694">RNA-binding</keyword>
<dbReference type="OrthoDB" id="9812787at2"/>
<keyword evidence="4" id="KW-1185">Reference proteome</keyword>
<dbReference type="GO" id="GO:0003723">
    <property type="term" value="F:RNA binding"/>
    <property type="evidence" value="ECO:0007669"/>
    <property type="project" value="UniProtKB-KW"/>
</dbReference>
<organism evidence="3 4">
    <name type="scientific">Massiliimalia timonensis</name>
    <dbReference type="NCBI Taxonomy" id="1987501"/>
    <lineage>
        <taxon>Bacteria</taxon>
        <taxon>Bacillati</taxon>
        <taxon>Bacillota</taxon>
        <taxon>Clostridia</taxon>
        <taxon>Eubacteriales</taxon>
        <taxon>Oscillospiraceae</taxon>
        <taxon>Massiliimalia</taxon>
    </lineage>
</organism>
<evidence type="ECO:0000256" key="1">
    <source>
        <dbReference type="PROSITE-ProRule" id="PRU00182"/>
    </source>
</evidence>
<accession>A0A8J6P6Q6</accession>
<reference evidence="3" key="1">
    <citation type="submission" date="2020-08" db="EMBL/GenBank/DDBJ databases">
        <title>Genome public.</title>
        <authorList>
            <person name="Liu C."/>
            <person name="Sun Q."/>
        </authorList>
    </citation>
    <scope>NUCLEOTIDE SEQUENCE</scope>
    <source>
        <strain evidence="3">NSJ-15</strain>
    </source>
</reference>
<evidence type="ECO:0000313" key="4">
    <source>
        <dbReference type="Proteomes" id="UP000632659"/>
    </source>
</evidence>
<dbReference type="Gene3D" id="3.30.70.330">
    <property type="match status" value="1"/>
</dbReference>
<dbReference type="CDD" id="cd00165">
    <property type="entry name" value="S4"/>
    <property type="match status" value="1"/>
</dbReference>
<evidence type="ECO:0000259" key="2">
    <source>
        <dbReference type="SMART" id="SM00363"/>
    </source>
</evidence>
<dbReference type="InterPro" id="IPR036986">
    <property type="entry name" value="S4_RNA-bd_sf"/>
</dbReference>
<dbReference type="PANTHER" id="PTHR13633:SF3">
    <property type="entry name" value="MITOCHONDRIAL TRANSCRIPTION RESCUE FACTOR 1"/>
    <property type="match status" value="1"/>
</dbReference>
<feature type="domain" description="RNA-binding S4" evidence="2">
    <location>
        <begin position="177"/>
        <end position="238"/>
    </location>
</feature>
<dbReference type="AlphaFoldDB" id="A0A8J6P6Q6"/>
<dbReference type="SMART" id="SM00363">
    <property type="entry name" value="S4"/>
    <property type="match status" value="1"/>
</dbReference>
<dbReference type="Gene3D" id="3.10.290.10">
    <property type="entry name" value="RNA-binding S4 domain"/>
    <property type="match status" value="1"/>
</dbReference>
<dbReference type="InterPro" id="IPR012677">
    <property type="entry name" value="Nucleotide-bd_a/b_plait_sf"/>
</dbReference>
<dbReference type="PROSITE" id="PS50889">
    <property type="entry name" value="S4"/>
    <property type="match status" value="1"/>
</dbReference>
<dbReference type="InterPro" id="IPR002942">
    <property type="entry name" value="S4_RNA-bd"/>
</dbReference>
<dbReference type="Gene3D" id="3.30.1370.160">
    <property type="match status" value="1"/>
</dbReference>
<gene>
    <name evidence="3" type="ORF">H8702_04010</name>
</gene>
<dbReference type="PANTHER" id="PTHR13633">
    <property type="entry name" value="MITOCHONDRIAL TRANSCRIPTION RESCUE FACTOR 1"/>
    <property type="match status" value="1"/>
</dbReference>
<comment type="caution">
    <text evidence="3">The sequence shown here is derived from an EMBL/GenBank/DDBJ whole genome shotgun (WGS) entry which is preliminary data.</text>
</comment>